<dbReference type="PANTHER" id="PTHR44068">
    <property type="entry name" value="ZGC:194242"/>
    <property type="match status" value="1"/>
</dbReference>
<dbReference type="EMBL" id="JAFIDN010000005">
    <property type="protein sequence ID" value="MBP3192623.1"/>
    <property type="molecule type" value="Genomic_DNA"/>
</dbReference>
<proteinExistence type="predicted"/>
<dbReference type="AlphaFoldDB" id="A0A8J7S959"/>
<dbReference type="GO" id="GO:0052729">
    <property type="term" value="F:dimethylglycine N-methyltransferase activity"/>
    <property type="evidence" value="ECO:0007669"/>
    <property type="project" value="UniProtKB-ARBA"/>
</dbReference>
<gene>
    <name evidence="6" type="ORF">NATSA_08100</name>
</gene>
<dbReference type="RefSeq" id="WP_210511521.1">
    <property type="nucleotide sequence ID" value="NZ_JAFIDN010000005.1"/>
</dbReference>
<organism evidence="6 7">
    <name type="scientific">Natronogracilivirga saccharolytica</name>
    <dbReference type="NCBI Taxonomy" id="2812953"/>
    <lineage>
        <taxon>Bacteria</taxon>
        <taxon>Pseudomonadati</taxon>
        <taxon>Balneolota</taxon>
        <taxon>Balneolia</taxon>
        <taxon>Balneolales</taxon>
        <taxon>Cyclonatronaceae</taxon>
        <taxon>Natronogracilivirga</taxon>
    </lineage>
</organism>
<dbReference type="Pfam" id="PF08241">
    <property type="entry name" value="Methyltransf_11"/>
    <property type="match status" value="1"/>
</dbReference>
<evidence type="ECO:0000313" key="6">
    <source>
        <dbReference type="EMBL" id="MBP3192623.1"/>
    </source>
</evidence>
<comment type="caution">
    <text evidence="6">The sequence shown here is derived from an EMBL/GenBank/DDBJ whole genome shotgun (WGS) entry which is preliminary data.</text>
</comment>
<dbReference type="GO" id="GO:0032259">
    <property type="term" value="P:methylation"/>
    <property type="evidence" value="ECO:0007669"/>
    <property type="project" value="UniProtKB-KW"/>
</dbReference>
<protein>
    <submittedName>
        <fullName evidence="6">Methyltransferase domain-containing protein</fullName>
    </submittedName>
</protein>
<feature type="domain" description="Methyltransferase type 11" evidence="5">
    <location>
        <begin position="73"/>
        <end position="170"/>
    </location>
</feature>
<dbReference type="InterPro" id="IPR029063">
    <property type="entry name" value="SAM-dependent_MTases_sf"/>
</dbReference>
<reference evidence="6" key="1">
    <citation type="submission" date="2021-02" db="EMBL/GenBank/DDBJ databases">
        <title>Natronogracilivirga saccharolytica gen. nov. sp. nov. a new anaerobic, haloalkiliphilic carbohydrate-fermenting bacterium from soda lake and proposing of Cyclonatronumiaceae fam. nov. in the phylum Balneolaeota.</title>
        <authorList>
            <person name="Zhilina T.N."/>
            <person name="Sorokin D.Y."/>
            <person name="Zavarzina D.G."/>
            <person name="Toshchakov S.V."/>
            <person name="Kublanov I.V."/>
        </authorList>
    </citation>
    <scope>NUCLEOTIDE SEQUENCE</scope>
    <source>
        <strain evidence="6">Z-1702</strain>
    </source>
</reference>
<dbReference type="Proteomes" id="UP000673975">
    <property type="component" value="Unassembled WGS sequence"/>
</dbReference>
<keyword evidence="1 6" id="KW-0489">Methyltransferase</keyword>
<keyword evidence="7" id="KW-1185">Reference proteome</keyword>
<evidence type="ECO:0000313" key="7">
    <source>
        <dbReference type="Proteomes" id="UP000673975"/>
    </source>
</evidence>
<sequence>MSNETLNPVDIARDYYNSSDADTFYATIWGGEDIHVGLYESESDSIPDASRRTQKRMTEQLLNRPDASSRIIDLGSGYGGTARFLAGQYGCRVAALNLSEVENNRARKLNREQNLDNLVDVIDGDYAEVPFDDESFDLVWSQDALLHSPARKKVIEEVSRILKPGGEFVFTDPMQADNCPEGVLQPIFDRIHLESMGSPGFYRETAAEFGLKEIDYLEMTDQLQRHYSAVLKNTEMQEDKLREHVSQQYLQNMKKGLQHWIDGASNGYLSWGIMHFQKQ</sequence>
<evidence type="ECO:0000259" key="5">
    <source>
        <dbReference type="Pfam" id="PF08241"/>
    </source>
</evidence>
<evidence type="ECO:0000256" key="3">
    <source>
        <dbReference type="ARBA" id="ARBA00022691"/>
    </source>
</evidence>
<dbReference type="Gene3D" id="3.40.50.150">
    <property type="entry name" value="Vaccinia Virus protein VP39"/>
    <property type="match status" value="1"/>
</dbReference>
<evidence type="ECO:0000256" key="2">
    <source>
        <dbReference type="ARBA" id="ARBA00022679"/>
    </source>
</evidence>
<accession>A0A8J7S959</accession>
<dbReference type="InterPro" id="IPR013216">
    <property type="entry name" value="Methyltransf_11"/>
</dbReference>
<dbReference type="FunFam" id="3.40.50.150:FF:000461">
    <property type="entry name" value="Sarcosine/dimethylglycine N-methyltransferase"/>
    <property type="match status" value="1"/>
</dbReference>
<dbReference type="GO" id="GO:0019286">
    <property type="term" value="P:glycine betaine biosynthetic process from glycine"/>
    <property type="evidence" value="ECO:0007669"/>
    <property type="project" value="UniProtKB-ARBA"/>
</dbReference>
<evidence type="ECO:0000256" key="4">
    <source>
        <dbReference type="ARBA" id="ARBA00060542"/>
    </source>
</evidence>
<dbReference type="InterPro" id="IPR050447">
    <property type="entry name" value="Erg6_SMT_methyltransf"/>
</dbReference>
<dbReference type="SUPFAM" id="SSF53335">
    <property type="entry name" value="S-adenosyl-L-methionine-dependent methyltransferases"/>
    <property type="match status" value="1"/>
</dbReference>
<keyword evidence="2" id="KW-0808">Transferase</keyword>
<keyword evidence="3" id="KW-0949">S-adenosyl-L-methionine</keyword>
<name>A0A8J7S959_9BACT</name>
<evidence type="ECO:0000256" key="1">
    <source>
        <dbReference type="ARBA" id="ARBA00022603"/>
    </source>
</evidence>
<comment type="pathway">
    <text evidence="4">Amine and polyamine biosynthesis; betaine biosynthesis via glycine pathway; betaine from glycine: step 3/3.</text>
</comment>
<dbReference type="CDD" id="cd02440">
    <property type="entry name" value="AdoMet_MTases"/>
    <property type="match status" value="1"/>
</dbReference>
<dbReference type="PANTHER" id="PTHR44068:SF11">
    <property type="entry name" value="GERANYL DIPHOSPHATE 2-C-METHYLTRANSFERASE"/>
    <property type="match status" value="1"/>
</dbReference>